<sequence>MRSNIKRRVCRKVGEAAPEGPRSSLYDEVTARIVGELEAGRFPWVQPWGSAGAVAPGLPRNALTGRPYSGVNVLILWGAVIEHGHPSQSWLTFRQAQEAGGCVRKGERGVTVVYADRFIPKGEAERAARADEDARAVPFLKRFTVFNVAQCEGLRPGLASDPVPLSEREIVPVAEALIAASGADFRIGGDKAFYAPSADYVQVPPQPAFFDQINYYRTALHELTHWTGHRSRLARDLSGRFGSQAYGREELTAELGSAFLCAALGIKPTVRHADYLGSWLDVLREDNRAIFRAASGASKAADFLLAFHREAAGEGRVAA</sequence>
<dbReference type="InterPro" id="IPR017113">
    <property type="entry name" value="Antirestriction_ArdC"/>
</dbReference>
<feature type="domain" description="Polyvalent protein metallopeptidase" evidence="2">
    <location>
        <begin position="174"/>
        <end position="295"/>
    </location>
</feature>
<name>A0A7Y0BTT4_9SPHN</name>
<feature type="domain" description="N-terminal" evidence="1">
    <location>
        <begin position="24"/>
        <end position="146"/>
    </location>
</feature>
<dbReference type="AlphaFoldDB" id="A0A7Y0BTT4"/>
<reference evidence="3 4" key="1">
    <citation type="submission" date="2020-04" db="EMBL/GenBank/DDBJ databases">
        <title>Novosphingobium sp. TW-4 isolated from soil.</title>
        <authorList>
            <person name="Dahal R.H."/>
            <person name="Chaudhary D.K."/>
        </authorList>
    </citation>
    <scope>NUCLEOTIDE SEQUENCE [LARGE SCALE GENOMIC DNA]</scope>
    <source>
        <strain evidence="3 4">TW-4</strain>
    </source>
</reference>
<dbReference type="GO" id="GO:0003697">
    <property type="term" value="F:single-stranded DNA binding"/>
    <property type="evidence" value="ECO:0007669"/>
    <property type="project" value="InterPro"/>
</dbReference>
<protein>
    <submittedName>
        <fullName evidence="3">DUF1738 domain-containing protein</fullName>
    </submittedName>
</protein>
<accession>A0A7Y0BTT4</accession>
<evidence type="ECO:0000259" key="1">
    <source>
        <dbReference type="Pfam" id="PF08401"/>
    </source>
</evidence>
<dbReference type="EMBL" id="JABBGM010000018">
    <property type="protein sequence ID" value="NML96145.1"/>
    <property type="molecule type" value="Genomic_DNA"/>
</dbReference>
<dbReference type="Pfam" id="PF18818">
    <property type="entry name" value="MPTase-PolyVal"/>
    <property type="match status" value="1"/>
</dbReference>
<evidence type="ECO:0000313" key="4">
    <source>
        <dbReference type="Proteomes" id="UP000583556"/>
    </source>
</evidence>
<dbReference type="RefSeq" id="WP_169495349.1">
    <property type="nucleotide sequence ID" value="NZ_JABBGM010000018.1"/>
</dbReference>
<dbReference type="Proteomes" id="UP000583556">
    <property type="component" value="Unassembled WGS sequence"/>
</dbReference>
<organism evidence="3 4">
    <name type="scientific">Novosphingobium olei</name>
    <dbReference type="NCBI Taxonomy" id="2728851"/>
    <lineage>
        <taxon>Bacteria</taxon>
        <taxon>Pseudomonadati</taxon>
        <taxon>Pseudomonadota</taxon>
        <taxon>Alphaproteobacteria</taxon>
        <taxon>Sphingomonadales</taxon>
        <taxon>Sphingomonadaceae</taxon>
        <taxon>Novosphingobium</taxon>
    </lineage>
</organism>
<keyword evidence="4" id="KW-1185">Reference proteome</keyword>
<dbReference type="InterPro" id="IPR013610">
    <property type="entry name" value="ArdC_N"/>
</dbReference>
<dbReference type="InterPro" id="IPR041459">
    <property type="entry name" value="MPTase-PolyVal"/>
</dbReference>
<evidence type="ECO:0000313" key="3">
    <source>
        <dbReference type="EMBL" id="NML96145.1"/>
    </source>
</evidence>
<comment type="caution">
    <text evidence="3">The sequence shown here is derived from an EMBL/GenBank/DDBJ whole genome shotgun (WGS) entry which is preliminary data.</text>
</comment>
<proteinExistence type="predicted"/>
<dbReference type="Pfam" id="PF08401">
    <property type="entry name" value="ArdcN"/>
    <property type="match status" value="1"/>
</dbReference>
<evidence type="ECO:0000259" key="2">
    <source>
        <dbReference type="Pfam" id="PF18818"/>
    </source>
</evidence>
<gene>
    <name evidence="3" type="ORF">HHL27_20995</name>
</gene>
<dbReference type="PIRSF" id="PIRSF037112">
    <property type="entry name" value="Antirestriction_ArdC"/>
    <property type="match status" value="1"/>
</dbReference>